<sequence length="76" mass="8297">MSGGIQSPHGWADSGTRQAAEEFRAEIEAELSTSLDADHRAYRCPNCKAGCINPADSILYRARVCLDCYVSYLVGE</sequence>
<gene>
    <name evidence="1" type="ORF">GCM10009039_18130</name>
</gene>
<evidence type="ECO:0000313" key="2">
    <source>
        <dbReference type="Proteomes" id="UP000607197"/>
    </source>
</evidence>
<proteinExistence type="predicted"/>
<comment type="caution">
    <text evidence="1">The sequence shown here is derived from an EMBL/GenBank/DDBJ whole genome shotgun (WGS) entry which is preliminary data.</text>
</comment>
<protein>
    <submittedName>
        <fullName evidence="1">Uncharacterized protein</fullName>
    </submittedName>
</protein>
<organism evidence="1 2">
    <name type="scientific">Halocalculus aciditolerans</name>
    <dbReference type="NCBI Taxonomy" id="1383812"/>
    <lineage>
        <taxon>Archaea</taxon>
        <taxon>Methanobacteriati</taxon>
        <taxon>Methanobacteriota</taxon>
        <taxon>Stenosarchaea group</taxon>
        <taxon>Halobacteria</taxon>
        <taxon>Halobacteriales</taxon>
        <taxon>Halobacteriaceae</taxon>
        <taxon>Halocalculus</taxon>
    </lineage>
</organism>
<keyword evidence="2" id="KW-1185">Reference proteome</keyword>
<dbReference type="Proteomes" id="UP000607197">
    <property type="component" value="Unassembled WGS sequence"/>
</dbReference>
<dbReference type="AlphaFoldDB" id="A0A830FM92"/>
<name>A0A830FM92_9EURY</name>
<evidence type="ECO:0000313" key="1">
    <source>
        <dbReference type="EMBL" id="GGL60236.1"/>
    </source>
</evidence>
<dbReference type="OrthoDB" id="380594at2157"/>
<reference evidence="1" key="2">
    <citation type="submission" date="2020-09" db="EMBL/GenBank/DDBJ databases">
        <authorList>
            <person name="Sun Q."/>
            <person name="Ohkuma M."/>
        </authorList>
    </citation>
    <scope>NUCLEOTIDE SEQUENCE</scope>
    <source>
        <strain evidence="1">JCM 19596</strain>
    </source>
</reference>
<accession>A0A830FM92</accession>
<dbReference type="RefSeq" id="WP_188978136.1">
    <property type="nucleotide sequence ID" value="NZ_BMPG01000002.1"/>
</dbReference>
<dbReference type="EMBL" id="BMPG01000002">
    <property type="protein sequence ID" value="GGL60236.1"/>
    <property type="molecule type" value="Genomic_DNA"/>
</dbReference>
<reference evidence="1" key="1">
    <citation type="journal article" date="2014" name="Int. J. Syst. Evol. Microbiol.">
        <title>Complete genome sequence of Corynebacterium casei LMG S-19264T (=DSM 44701T), isolated from a smear-ripened cheese.</title>
        <authorList>
            <consortium name="US DOE Joint Genome Institute (JGI-PGF)"/>
            <person name="Walter F."/>
            <person name="Albersmeier A."/>
            <person name="Kalinowski J."/>
            <person name="Ruckert C."/>
        </authorList>
    </citation>
    <scope>NUCLEOTIDE SEQUENCE</scope>
    <source>
        <strain evidence="1">JCM 19596</strain>
    </source>
</reference>